<evidence type="ECO:0000313" key="3">
    <source>
        <dbReference type="EMBL" id="MBB5659713.1"/>
    </source>
</evidence>
<name>A0A7W9A1W9_9CAUL</name>
<dbReference type="OrthoDB" id="7304622at2"/>
<protein>
    <submittedName>
        <fullName evidence="3">Uncharacterized protein YjbI with pentapeptide repeats</fullName>
    </submittedName>
</protein>
<feature type="signal peptide" evidence="2">
    <location>
        <begin position="1"/>
        <end position="29"/>
    </location>
</feature>
<proteinExistence type="predicted"/>
<dbReference type="PANTHER" id="PTHR47485:SF1">
    <property type="entry name" value="THYLAKOID LUMENAL 17.4 KDA PROTEIN, CHLOROPLASTIC"/>
    <property type="match status" value="1"/>
</dbReference>
<keyword evidence="2" id="KW-0732">Signal</keyword>
<evidence type="ECO:0000256" key="1">
    <source>
        <dbReference type="ARBA" id="ARBA00022737"/>
    </source>
</evidence>
<dbReference type="EMBL" id="JACIJB010000001">
    <property type="protein sequence ID" value="MBB5659713.1"/>
    <property type="molecule type" value="Genomic_DNA"/>
</dbReference>
<dbReference type="AlphaFoldDB" id="A0A7W9A1W9"/>
<comment type="caution">
    <text evidence="3">The sequence shown here is derived from an EMBL/GenBank/DDBJ whole genome shotgun (WGS) entry which is preliminary data.</text>
</comment>
<sequence length="170" mass="17735">MTRPFLATALGLSAVILVLAAALPEPALAQNASQIARVRAGQSCPGCNLFQGDFSYMEARGLNLSGARLRQANLSLSVMNRTRFTNADLRDVDAYGAVFSSARFGGANLTNASFVGTFLEGADFSGARLDGVNFSGAQMQGATGLTQRQLDRACGDAATRLPGSLRIPAC</sequence>
<evidence type="ECO:0000256" key="2">
    <source>
        <dbReference type="SAM" id="SignalP"/>
    </source>
</evidence>
<dbReference type="Proteomes" id="UP000548978">
    <property type="component" value="Unassembled WGS sequence"/>
</dbReference>
<dbReference type="RefSeq" id="WP_123286691.1">
    <property type="nucleotide sequence ID" value="NZ_JACIJB010000001.1"/>
</dbReference>
<dbReference type="Gene3D" id="2.160.20.80">
    <property type="entry name" value="E3 ubiquitin-protein ligase SopA"/>
    <property type="match status" value="1"/>
</dbReference>
<reference evidence="3 4" key="1">
    <citation type="submission" date="2020-08" db="EMBL/GenBank/DDBJ databases">
        <title>Genomic Encyclopedia of Type Strains, Phase IV (KMG-IV): sequencing the most valuable type-strain genomes for metagenomic binning, comparative biology and taxonomic classification.</title>
        <authorList>
            <person name="Goeker M."/>
        </authorList>
    </citation>
    <scope>NUCLEOTIDE SEQUENCE [LARGE SCALE GENOMIC DNA]</scope>
    <source>
        <strain evidence="3 4">DSM 24448</strain>
    </source>
</reference>
<evidence type="ECO:0000313" key="4">
    <source>
        <dbReference type="Proteomes" id="UP000548978"/>
    </source>
</evidence>
<organism evidence="3 4">
    <name type="scientific">Brevundimonas halotolerans</name>
    <dbReference type="NCBI Taxonomy" id="69670"/>
    <lineage>
        <taxon>Bacteria</taxon>
        <taxon>Pseudomonadati</taxon>
        <taxon>Pseudomonadota</taxon>
        <taxon>Alphaproteobacteria</taxon>
        <taxon>Caulobacterales</taxon>
        <taxon>Caulobacteraceae</taxon>
        <taxon>Brevundimonas</taxon>
    </lineage>
</organism>
<keyword evidence="1" id="KW-0677">Repeat</keyword>
<dbReference type="PANTHER" id="PTHR47485">
    <property type="entry name" value="THYLAKOID LUMENAL 17.4 KDA PROTEIN, CHLOROPLASTIC"/>
    <property type="match status" value="1"/>
</dbReference>
<dbReference type="SUPFAM" id="SSF141571">
    <property type="entry name" value="Pentapeptide repeat-like"/>
    <property type="match status" value="1"/>
</dbReference>
<keyword evidence="4" id="KW-1185">Reference proteome</keyword>
<accession>A0A7W9A1W9</accession>
<dbReference type="InterPro" id="IPR001646">
    <property type="entry name" value="5peptide_repeat"/>
</dbReference>
<gene>
    <name evidence="3" type="ORF">FHS65_000431</name>
</gene>
<feature type="chain" id="PRO_5030930773" evidence="2">
    <location>
        <begin position="30"/>
        <end position="170"/>
    </location>
</feature>
<dbReference type="Pfam" id="PF00805">
    <property type="entry name" value="Pentapeptide"/>
    <property type="match status" value="2"/>
</dbReference>